<dbReference type="Pfam" id="PF15592">
    <property type="entry name" value="Imm41"/>
    <property type="match status" value="1"/>
</dbReference>
<comment type="caution">
    <text evidence="1">The sequence shown here is derived from an EMBL/GenBank/DDBJ whole genome shotgun (WGS) entry which is preliminary data.</text>
</comment>
<dbReference type="AlphaFoldDB" id="C8PLA2"/>
<accession>C8PLA2</accession>
<dbReference type="eggNOG" id="ENOG5031K8Q">
    <property type="taxonomic scope" value="Bacteria"/>
</dbReference>
<sequence length="128" mass="15077">MDLELLYRNSTNSDKFSINSFVGKFIYQKTWSDCDYWKLDKTLMQILSFYHNKTLPREIFVAIIAIFNDVIGVEDKSEIYVSNILCAKNSDGVVPRIYDRFERLNVLCNSIVFKEEFSNSGFWYVPKD</sequence>
<proteinExistence type="predicted"/>
<dbReference type="STRING" id="824.CGRAC_1744"/>
<name>C8PLA2_9BACT</name>
<keyword evidence="2" id="KW-1185">Reference proteome</keyword>
<dbReference type="Proteomes" id="UP000005709">
    <property type="component" value="Unassembled WGS sequence"/>
</dbReference>
<dbReference type="RefSeq" id="WP_005873189.1">
    <property type="nucleotide sequence ID" value="NZ_ACYG01000031.1"/>
</dbReference>
<reference evidence="1 2" key="1">
    <citation type="submission" date="2009-07" db="EMBL/GenBank/DDBJ databases">
        <authorList>
            <person name="Madupu R."/>
            <person name="Sebastian Y."/>
            <person name="Durkin A.S."/>
            <person name="Torralba M."/>
            <person name="Methe B."/>
            <person name="Sutton G.G."/>
            <person name="Strausberg R.L."/>
            <person name="Nelson K.E."/>
        </authorList>
    </citation>
    <scope>NUCLEOTIDE SEQUENCE [LARGE SCALE GENOMIC DNA]</scope>
    <source>
        <strain evidence="1 2">RM3268</strain>
    </source>
</reference>
<organism evidence="1 2">
    <name type="scientific">Campylobacter gracilis RM3268</name>
    <dbReference type="NCBI Taxonomy" id="553220"/>
    <lineage>
        <taxon>Bacteria</taxon>
        <taxon>Pseudomonadati</taxon>
        <taxon>Campylobacterota</taxon>
        <taxon>Epsilonproteobacteria</taxon>
        <taxon>Campylobacterales</taxon>
        <taxon>Campylobacteraceae</taxon>
        <taxon>Campylobacter</taxon>
    </lineage>
</organism>
<gene>
    <name evidence="1" type="ORF">CAMGR0001_2893</name>
</gene>
<evidence type="ECO:0000313" key="2">
    <source>
        <dbReference type="Proteomes" id="UP000005709"/>
    </source>
</evidence>
<evidence type="ECO:0000313" key="1">
    <source>
        <dbReference type="EMBL" id="EEV16517.1"/>
    </source>
</evidence>
<protein>
    <submittedName>
        <fullName evidence="1">Uncharacterized protein</fullName>
    </submittedName>
</protein>
<dbReference type="EMBL" id="ACYG01000031">
    <property type="protein sequence ID" value="EEV16517.1"/>
    <property type="molecule type" value="Genomic_DNA"/>
</dbReference>
<dbReference type="OrthoDB" id="5361782at2"/>
<dbReference type="InterPro" id="IPR028959">
    <property type="entry name" value="Imm41"/>
</dbReference>